<reference evidence="1" key="1">
    <citation type="submission" date="2012-04" db="EMBL/GenBank/DDBJ databases">
        <title>The Genome Sequence of Loa loa.</title>
        <authorList>
            <consortium name="The Broad Institute Genome Sequencing Platform"/>
            <consortium name="Broad Institute Genome Sequencing Center for Infectious Disease"/>
            <person name="Nutman T.B."/>
            <person name="Fink D.L."/>
            <person name="Russ C."/>
            <person name="Young S."/>
            <person name="Zeng Q."/>
            <person name="Gargeya S."/>
            <person name="Alvarado L."/>
            <person name="Berlin A."/>
            <person name="Chapman S.B."/>
            <person name="Chen Z."/>
            <person name="Freedman E."/>
            <person name="Gellesch M."/>
            <person name="Goldberg J."/>
            <person name="Griggs A."/>
            <person name="Gujja S."/>
            <person name="Heilman E.R."/>
            <person name="Heiman D."/>
            <person name="Howarth C."/>
            <person name="Mehta T."/>
            <person name="Neiman D."/>
            <person name="Pearson M."/>
            <person name="Roberts A."/>
            <person name="Saif S."/>
            <person name="Shea T."/>
            <person name="Shenoy N."/>
            <person name="Sisk P."/>
            <person name="Stolte C."/>
            <person name="Sykes S."/>
            <person name="White J."/>
            <person name="Yandava C."/>
            <person name="Haas B."/>
            <person name="Henn M.R."/>
            <person name="Nusbaum C."/>
            <person name="Birren B."/>
        </authorList>
    </citation>
    <scope>NUCLEOTIDE SEQUENCE [LARGE SCALE GENOMIC DNA]</scope>
</reference>
<dbReference type="AlphaFoldDB" id="A0A1I7VV35"/>
<evidence type="ECO:0000313" key="1">
    <source>
        <dbReference type="Proteomes" id="UP000095285"/>
    </source>
</evidence>
<dbReference type="Proteomes" id="UP000095285">
    <property type="component" value="Unassembled WGS sequence"/>
</dbReference>
<proteinExistence type="predicted"/>
<sequence>MACLKGDALLAIKGYDINPENYDVIRKVLTEKFAQSHITKKLLYNELHSIKKNDHEWKVAIETNERILRQLEAMNKNLEQSSIENIIENKLPAWILEKVYQQKEEQEI</sequence>
<name>A0A1I7VV35_LOALO</name>
<organism evidence="1 2">
    <name type="scientific">Loa loa</name>
    <name type="common">Eye worm</name>
    <name type="synonym">Filaria loa</name>
    <dbReference type="NCBI Taxonomy" id="7209"/>
    <lineage>
        <taxon>Eukaryota</taxon>
        <taxon>Metazoa</taxon>
        <taxon>Ecdysozoa</taxon>
        <taxon>Nematoda</taxon>
        <taxon>Chromadorea</taxon>
        <taxon>Rhabditida</taxon>
        <taxon>Spirurina</taxon>
        <taxon>Spiruromorpha</taxon>
        <taxon>Filarioidea</taxon>
        <taxon>Onchocercidae</taxon>
        <taxon>Loa</taxon>
    </lineage>
</organism>
<dbReference type="InterPro" id="IPR005312">
    <property type="entry name" value="DUF1759"/>
</dbReference>
<protein>
    <submittedName>
        <fullName evidence="2">Uncharacterized protein</fullName>
    </submittedName>
</protein>
<reference evidence="2" key="2">
    <citation type="submission" date="2016-11" db="UniProtKB">
        <authorList>
            <consortium name="WormBaseParasite"/>
        </authorList>
    </citation>
    <scope>IDENTIFICATION</scope>
</reference>
<evidence type="ECO:0000313" key="2">
    <source>
        <dbReference type="WBParaSite" id="EN70_6544"/>
    </source>
</evidence>
<dbReference type="WBParaSite" id="EN70_6544">
    <property type="protein sequence ID" value="EN70_6544"/>
    <property type="gene ID" value="EN70_6544"/>
</dbReference>
<dbReference type="Pfam" id="PF03564">
    <property type="entry name" value="DUF1759"/>
    <property type="match status" value="1"/>
</dbReference>
<keyword evidence="1" id="KW-1185">Reference proteome</keyword>
<accession>A0A1I7VV35</accession>